<dbReference type="PANTHER" id="PTHR22926:SF3">
    <property type="entry name" value="UNDECAPRENYL-PHOSPHATE ALPHA-N-ACETYLGLUCOSAMINYL 1-PHOSPHATE TRANSFERASE"/>
    <property type="match status" value="1"/>
</dbReference>
<feature type="transmembrane region" description="Helical" evidence="8">
    <location>
        <begin position="125"/>
        <end position="143"/>
    </location>
</feature>
<dbReference type="GO" id="GO:0005886">
    <property type="term" value="C:plasma membrane"/>
    <property type="evidence" value="ECO:0007669"/>
    <property type="project" value="UniProtKB-SubCell"/>
</dbReference>
<dbReference type="Pfam" id="PF00953">
    <property type="entry name" value="Glycos_transf_4"/>
    <property type="match status" value="1"/>
</dbReference>
<keyword evidence="5 8" id="KW-1133">Transmembrane helix</keyword>
<keyword evidence="7" id="KW-0460">Magnesium</keyword>
<evidence type="ECO:0000313" key="9">
    <source>
        <dbReference type="EMBL" id="RQD76928.1"/>
    </source>
</evidence>
<protein>
    <submittedName>
        <fullName evidence="9">Undecaprenyl/decaprenyl-phosphate alpha-N-acetylglucosaminyl 1-phosphate transferase</fullName>
    </submittedName>
</protein>
<accession>A0A424YG97</accession>
<comment type="caution">
    <text evidence="9">The sequence shown here is derived from an EMBL/GenBank/DDBJ whole genome shotgun (WGS) entry which is preliminary data.</text>
</comment>
<sequence>MVYLYTFFLSMLVTLLATPLVIKLAYRVGALDQPDNRKVHRKIMPRLGGGAIYIGFIISLIFFMDFNLQVLGIILGGTLILILGAVDDIWGIPPLLKLKGQVVAALVVAAFGVRVNFLSNPFDGFIELGLLTIPFTVLWIVAITNAVNLIDGLDGLASGISTIALATFAVISFFMGQPLVSLMALALVGSVLAFLKYNFFPARVFLGDSGSLFLGFNVASLAVFGLLKGVTMVAFVIPIIVLGVPLFDTLFAVVRRYLQREPIFQADKEHIHHRLLKKGFSHRQVVVLIYLISLCFSASALLMFKNLSILP</sequence>
<dbReference type="CDD" id="cd06853">
    <property type="entry name" value="GT_WecA_like"/>
    <property type="match status" value="1"/>
</dbReference>
<feature type="transmembrane region" description="Helical" evidence="8">
    <location>
        <begin position="211"/>
        <end position="227"/>
    </location>
</feature>
<gene>
    <name evidence="9" type="ORF">D5R97_03405</name>
</gene>
<proteinExistence type="predicted"/>
<organism evidence="9 10">
    <name type="scientific">Candidatus Syntrophonatronum acetioxidans</name>
    <dbReference type="NCBI Taxonomy" id="1795816"/>
    <lineage>
        <taxon>Bacteria</taxon>
        <taxon>Bacillati</taxon>
        <taxon>Bacillota</taxon>
        <taxon>Clostridia</taxon>
        <taxon>Eubacteriales</taxon>
        <taxon>Syntrophomonadaceae</taxon>
        <taxon>Candidatus Syntrophonatronum</taxon>
    </lineage>
</organism>
<evidence type="ECO:0000256" key="1">
    <source>
        <dbReference type="ARBA" id="ARBA00004651"/>
    </source>
</evidence>
<dbReference type="Proteomes" id="UP000285138">
    <property type="component" value="Unassembled WGS sequence"/>
</dbReference>
<keyword evidence="2" id="KW-1003">Cell membrane</keyword>
<dbReference type="GO" id="GO:0044038">
    <property type="term" value="P:cell wall macromolecule biosynthetic process"/>
    <property type="evidence" value="ECO:0007669"/>
    <property type="project" value="TreeGrafter"/>
</dbReference>
<dbReference type="InterPro" id="IPR000715">
    <property type="entry name" value="Glycosyl_transferase_4"/>
</dbReference>
<feature type="transmembrane region" description="Helical" evidence="8">
    <location>
        <begin position="155"/>
        <end position="174"/>
    </location>
</feature>
<dbReference type="PANTHER" id="PTHR22926">
    <property type="entry name" value="PHOSPHO-N-ACETYLMURAMOYL-PENTAPEPTIDE-TRANSFERASE"/>
    <property type="match status" value="1"/>
</dbReference>
<evidence type="ECO:0000256" key="3">
    <source>
        <dbReference type="ARBA" id="ARBA00022679"/>
    </source>
</evidence>
<feature type="binding site" evidence="7">
    <location>
        <position position="148"/>
    </location>
    <ligand>
        <name>Mg(2+)</name>
        <dbReference type="ChEBI" id="CHEBI:18420"/>
    </ligand>
</feature>
<feature type="transmembrane region" description="Helical" evidence="8">
    <location>
        <begin position="102"/>
        <end position="119"/>
    </location>
</feature>
<dbReference type="GO" id="GO:0071555">
    <property type="term" value="P:cell wall organization"/>
    <property type="evidence" value="ECO:0007669"/>
    <property type="project" value="TreeGrafter"/>
</dbReference>
<evidence type="ECO:0000256" key="8">
    <source>
        <dbReference type="SAM" id="Phobius"/>
    </source>
</evidence>
<feature type="transmembrane region" description="Helical" evidence="8">
    <location>
        <begin position="180"/>
        <end position="199"/>
    </location>
</feature>
<keyword evidence="3 9" id="KW-0808">Transferase</keyword>
<feature type="transmembrane region" description="Helical" evidence="8">
    <location>
        <begin position="47"/>
        <end position="64"/>
    </location>
</feature>
<feature type="transmembrane region" description="Helical" evidence="8">
    <location>
        <begin position="285"/>
        <end position="304"/>
    </location>
</feature>
<feature type="binding site" evidence="7">
    <location>
        <position position="208"/>
    </location>
    <ligand>
        <name>Mg(2+)</name>
        <dbReference type="ChEBI" id="CHEBI:18420"/>
    </ligand>
</feature>
<dbReference type="GO" id="GO:0009103">
    <property type="term" value="P:lipopolysaccharide biosynthetic process"/>
    <property type="evidence" value="ECO:0007669"/>
    <property type="project" value="TreeGrafter"/>
</dbReference>
<dbReference type="GO" id="GO:0016780">
    <property type="term" value="F:phosphotransferase activity, for other substituted phosphate groups"/>
    <property type="evidence" value="ECO:0007669"/>
    <property type="project" value="InterPro"/>
</dbReference>
<feature type="transmembrane region" description="Helical" evidence="8">
    <location>
        <begin position="70"/>
        <end position="90"/>
    </location>
</feature>
<dbReference type="AlphaFoldDB" id="A0A424YG97"/>
<dbReference type="GO" id="GO:0046872">
    <property type="term" value="F:metal ion binding"/>
    <property type="evidence" value="ECO:0007669"/>
    <property type="project" value="UniProtKB-KW"/>
</dbReference>
<evidence type="ECO:0000256" key="7">
    <source>
        <dbReference type="PIRSR" id="PIRSR600715-1"/>
    </source>
</evidence>
<name>A0A424YG97_9FIRM</name>
<evidence type="ECO:0000256" key="6">
    <source>
        <dbReference type="ARBA" id="ARBA00023136"/>
    </source>
</evidence>
<evidence type="ECO:0000313" key="10">
    <source>
        <dbReference type="Proteomes" id="UP000285138"/>
    </source>
</evidence>
<evidence type="ECO:0000256" key="5">
    <source>
        <dbReference type="ARBA" id="ARBA00022989"/>
    </source>
</evidence>
<dbReference type="InterPro" id="IPR018480">
    <property type="entry name" value="PNAcMuramoyl-5peptid_Trfase_CS"/>
</dbReference>
<keyword evidence="7" id="KW-0479">Metal-binding</keyword>
<keyword evidence="4 8" id="KW-0812">Transmembrane</keyword>
<reference evidence="9 10" key="1">
    <citation type="submission" date="2018-08" db="EMBL/GenBank/DDBJ databases">
        <title>The metabolism and importance of syntrophic acetate oxidation coupled to methane or sulfide production in haloalkaline environments.</title>
        <authorList>
            <person name="Timmers P.H.A."/>
            <person name="Vavourakis C.D."/>
            <person name="Sorokin D.Y."/>
            <person name="Sinninghe Damste J.S."/>
            <person name="Muyzer G."/>
            <person name="Stams A.J.M."/>
            <person name="Plugge C.M."/>
        </authorList>
    </citation>
    <scope>NUCLEOTIDE SEQUENCE [LARGE SCALE GENOMIC DNA]</scope>
    <source>
        <strain evidence="9">MSAO_Bac1</strain>
    </source>
</reference>
<feature type="transmembrane region" description="Helical" evidence="8">
    <location>
        <begin position="233"/>
        <end position="254"/>
    </location>
</feature>
<evidence type="ECO:0000256" key="4">
    <source>
        <dbReference type="ARBA" id="ARBA00022692"/>
    </source>
</evidence>
<dbReference type="EMBL" id="QZAA01000098">
    <property type="protein sequence ID" value="RQD76928.1"/>
    <property type="molecule type" value="Genomic_DNA"/>
</dbReference>
<comment type="subcellular location">
    <subcellularLocation>
        <location evidence="1">Cell membrane</location>
        <topology evidence="1">Multi-pass membrane protein</topology>
    </subcellularLocation>
</comment>
<evidence type="ECO:0000256" key="2">
    <source>
        <dbReference type="ARBA" id="ARBA00022475"/>
    </source>
</evidence>
<keyword evidence="6 8" id="KW-0472">Membrane</keyword>
<feature type="transmembrane region" description="Helical" evidence="8">
    <location>
        <begin position="6"/>
        <end position="26"/>
    </location>
</feature>
<comment type="cofactor">
    <cofactor evidence="7">
        <name>Mg(2+)</name>
        <dbReference type="ChEBI" id="CHEBI:18420"/>
    </cofactor>
</comment>
<dbReference type="PROSITE" id="PS01348">
    <property type="entry name" value="MRAY_2"/>
    <property type="match status" value="1"/>
</dbReference>